<dbReference type="NCBIfam" id="TIGR03010">
    <property type="entry name" value="sulf_tusC_dsrF"/>
    <property type="match status" value="1"/>
</dbReference>
<sequence>MANSTQLTVLFQRAPHGSVSGREGLDLLLLNASYDVVSAAAFVGDGVYQLLANQQPETVASKNHIVTFKALPMYDVDTILVCQQSLQERGISADQLIVDATIVAPSEIAALLGHSKEVLTF</sequence>
<dbReference type="InterPro" id="IPR027396">
    <property type="entry name" value="DsrEFH-like"/>
</dbReference>
<dbReference type="AlphaFoldDB" id="A0A6H1UFB1"/>
<dbReference type="KEGG" id="fes:HER31_06155"/>
<dbReference type="InterPro" id="IPR017462">
    <property type="entry name" value="Sulphur_relay_TusC/DsrF"/>
</dbReference>
<proteinExistence type="inferred from homology"/>
<evidence type="ECO:0000313" key="2">
    <source>
        <dbReference type="EMBL" id="QIZ76482.1"/>
    </source>
</evidence>
<dbReference type="EMBL" id="CP051180">
    <property type="protein sequence ID" value="QIZ76482.1"/>
    <property type="molecule type" value="Genomic_DNA"/>
</dbReference>
<dbReference type="InterPro" id="IPR003787">
    <property type="entry name" value="Sulphur_relay_DsrE/F-like"/>
</dbReference>
<comment type="similarity">
    <text evidence="1">Belongs to the DsrF/TusC family.</text>
</comment>
<dbReference type="GO" id="GO:0016740">
    <property type="term" value="F:transferase activity"/>
    <property type="evidence" value="ECO:0007669"/>
    <property type="project" value="UniProtKB-KW"/>
</dbReference>
<accession>A0A6H1UFB1</accession>
<organism evidence="2 3">
    <name type="scientific">Ferrimonas lipolytica</name>
    <dbReference type="NCBI Taxonomy" id="2724191"/>
    <lineage>
        <taxon>Bacteria</taxon>
        <taxon>Pseudomonadati</taxon>
        <taxon>Pseudomonadota</taxon>
        <taxon>Gammaproteobacteria</taxon>
        <taxon>Alteromonadales</taxon>
        <taxon>Ferrimonadaceae</taxon>
        <taxon>Ferrimonas</taxon>
    </lineage>
</organism>
<dbReference type="SUPFAM" id="SSF75169">
    <property type="entry name" value="DsrEFH-like"/>
    <property type="match status" value="1"/>
</dbReference>
<dbReference type="PANTHER" id="PTHR38780:SF1">
    <property type="entry name" value="PROTEIN TUSC"/>
    <property type="match status" value="1"/>
</dbReference>
<evidence type="ECO:0000313" key="3">
    <source>
        <dbReference type="Proteomes" id="UP000501602"/>
    </source>
</evidence>
<dbReference type="Proteomes" id="UP000501602">
    <property type="component" value="Chromosome"/>
</dbReference>
<name>A0A6H1UFB1_9GAMM</name>
<gene>
    <name evidence="2" type="primary">tusC</name>
    <name evidence="2" type="ORF">HER31_06155</name>
</gene>
<keyword evidence="3" id="KW-1185">Reference proteome</keyword>
<dbReference type="RefSeq" id="WP_168659744.1">
    <property type="nucleotide sequence ID" value="NZ_CP051180.1"/>
</dbReference>
<protein>
    <submittedName>
        <fullName evidence="2">Sulfurtransferase complex subunit TusC</fullName>
    </submittedName>
</protein>
<dbReference type="Pfam" id="PF02635">
    <property type="entry name" value="DsrE"/>
    <property type="match status" value="1"/>
</dbReference>
<dbReference type="Gene3D" id="3.40.1260.10">
    <property type="entry name" value="DsrEFH-like"/>
    <property type="match status" value="1"/>
</dbReference>
<keyword evidence="2" id="KW-0808">Transferase</keyword>
<dbReference type="NCBIfam" id="NF001238">
    <property type="entry name" value="PRK00211.1"/>
    <property type="match status" value="1"/>
</dbReference>
<evidence type="ECO:0000256" key="1">
    <source>
        <dbReference type="ARBA" id="ARBA00005996"/>
    </source>
</evidence>
<reference evidence="2 3" key="1">
    <citation type="submission" date="2020-04" db="EMBL/GenBank/DDBJ databases">
        <title>Ferrimonas sp. S7 isolated from sea water.</title>
        <authorList>
            <person name="Bae S.S."/>
            <person name="Baek K."/>
        </authorList>
    </citation>
    <scope>NUCLEOTIDE SEQUENCE [LARGE SCALE GENOMIC DNA]</scope>
    <source>
        <strain evidence="2 3">S7</strain>
    </source>
</reference>
<dbReference type="PANTHER" id="PTHR38780">
    <property type="entry name" value="PROTEIN TUSC"/>
    <property type="match status" value="1"/>
</dbReference>